<accession>A0A9P6DT18</accession>
<dbReference type="EMBL" id="MU128968">
    <property type="protein sequence ID" value="KAF9513831.1"/>
    <property type="molecule type" value="Genomic_DNA"/>
</dbReference>
<keyword evidence="5" id="KW-1185">Reference proteome</keyword>
<dbReference type="AlphaFoldDB" id="A0A9P6DT18"/>
<protein>
    <recommendedName>
        <fullName evidence="3">BTB domain-containing protein</fullName>
    </recommendedName>
</protein>
<organism evidence="4 5">
    <name type="scientific">Hydnum rufescens UP504</name>
    <dbReference type="NCBI Taxonomy" id="1448309"/>
    <lineage>
        <taxon>Eukaryota</taxon>
        <taxon>Fungi</taxon>
        <taxon>Dikarya</taxon>
        <taxon>Basidiomycota</taxon>
        <taxon>Agaricomycotina</taxon>
        <taxon>Agaricomycetes</taxon>
        <taxon>Cantharellales</taxon>
        <taxon>Hydnaceae</taxon>
        <taxon>Hydnum</taxon>
    </lineage>
</organism>
<dbReference type="SUPFAM" id="SSF54695">
    <property type="entry name" value="POZ domain"/>
    <property type="match status" value="1"/>
</dbReference>
<feature type="domain" description="BTB" evidence="3">
    <location>
        <begin position="383"/>
        <end position="448"/>
    </location>
</feature>
<dbReference type="InterPro" id="IPR015915">
    <property type="entry name" value="Kelch-typ_b-propeller"/>
</dbReference>
<sequence>MHGGYDDDLVPTNATHFYSIRDNKWVYCISRANGDENVPISRTFHTATYVFADNEPYLFVLGGLHVTENGIYGDRNFVLHDLDVLNLRTRTWYPSLHVLSRYHHAAILLPGPCPHILIMGGRDARGVCTTFHYLIDVNAVLDTLRIHDERPDSMIDRLFGSSLSLPSNIDAPPMSMIPDSRKLWHKLDTFSEPIGPLNWHIWLALHHHTVFIFGQTPSGPPLTQDLLPGSPPSSVSGVVWALDFDMGWGSFEEVPVVSRHFRHRDTNQKWMWFDILDTGLRASSNDDTDDDMGDPSRPTEKVFFALSVAPQIVNAGEINGHLSDEDACRAMVIPMASLPLRYRKGPLLTINDNYGSSRYPSFASYLPPLWYPSQLEPIHNSESDIFIVSSTPDAPPLAVHSLIISARSSFFRTLLRSGLAETHSRQIRLDEPYIIVYSLLHYLYTDTLPAFLTRLPRSVSSHSDEWSKNAGNIAAALLVASNKYLAPPSLAVQLRVTLRRLLTPSDAYSIWRAAWLTRLGGAEGLPVDAASSAFQLCDEVGEVERGWMADAVRDAYRAQERETPSDMFFKEITRWCARRMDEITSVTDLGDDEMIGANTDAEACEAFWEDMSRLTGVVPLEGEEDDDVDS</sequence>
<keyword evidence="2" id="KW-0677">Repeat</keyword>
<evidence type="ECO:0000313" key="5">
    <source>
        <dbReference type="Proteomes" id="UP000886523"/>
    </source>
</evidence>
<evidence type="ECO:0000256" key="2">
    <source>
        <dbReference type="ARBA" id="ARBA00022737"/>
    </source>
</evidence>
<dbReference type="InterPro" id="IPR011333">
    <property type="entry name" value="SKP1/BTB/POZ_sf"/>
</dbReference>
<evidence type="ECO:0000259" key="3">
    <source>
        <dbReference type="PROSITE" id="PS50097"/>
    </source>
</evidence>
<keyword evidence="1" id="KW-0880">Kelch repeat</keyword>
<comment type="caution">
    <text evidence="4">The sequence shown here is derived from an EMBL/GenBank/DDBJ whole genome shotgun (WGS) entry which is preliminary data.</text>
</comment>
<gene>
    <name evidence="4" type="ORF">BS47DRAFT_940161</name>
</gene>
<dbReference type="InterPro" id="IPR011043">
    <property type="entry name" value="Gal_Oxase/kelch_b-propeller"/>
</dbReference>
<name>A0A9P6DT18_9AGAM</name>
<dbReference type="SUPFAM" id="SSF50965">
    <property type="entry name" value="Galactose oxidase, central domain"/>
    <property type="match status" value="1"/>
</dbReference>
<evidence type="ECO:0000256" key="1">
    <source>
        <dbReference type="ARBA" id="ARBA00022441"/>
    </source>
</evidence>
<dbReference type="Pfam" id="PF00651">
    <property type="entry name" value="BTB"/>
    <property type="match status" value="1"/>
</dbReference>
<dbReference type="PROSITE" id="PS50097">
    <property type="entry name" value="BTB"/>
    <property type="match status" value="1"/>
</dbReference>
<dbReference type="Proteomes" id="UP000886523">
    <property type="component" value="Unassembled WGS sequence"/>
</dbReference>
<reference evidence="4" key="1">
    <citation type="journal article" date="2020" name="Nat. Commun.">
        <title>Large-scale genome sequencing of mycorrhizal fungi provides insights into the early evolution of symbiotic traits.</title>
        <authorList>
            <person name="Miyauchi S."/>
            <person name="Kiss E."/>
            <person name="Kuo A."/>
            <person name="Drula E."/>
            <person name="Kohler A."/>
            <person name="Sanchez-Garcia M."/>
            <person name="Morin E."/>
            <person name="Andreopoulos B."/>
            <person name="Barry K.W."/>
            <person name="Bonito G."/>
            <person name="Buee M."/>
            <person name="Carver A."/>
            <person name="Chen C."/>
            <person name="Cichocki N."/>
            <person name="Clum A."/>
            <person name="Culley D."/>
            <person name="Crous P.W."/>
            <person name="Fauchery L."/>
            <person name="Girlanda M."/>
            <person name="Hayes R.D."/>
            <person name="Keri Z."/>
            <person name="LaButti K."/>
            <person name="Lipzen A."/>
            <person name="Lombard V."/>
            <person name="Magnuson J."/>
            <person name="Maillard F."/>
            <person name="Murat C."/>
            <person name="Nolan M."/>
            <person name="Ohm R.A."/>
            <person name="Pangilinan J."/>
            <person name="Pereira M.F."/>
            <person name="Perotto S."/>
            <person name="Peter M."/>
            <person name="Pfister S."/>
            <person name="Riley R."/>
            <person name="Sitrit Y."/>
            <person name="Stielow J.B."/>
            <person name="Szollosi G."/>
            <person name="Zifcakova L."/>
            <person name="Stursova M."/>
            <person name="Spatafora J.W."/>
            <person name="Tedersoo L."/>
            <person name="Vaario L.M."/>
            <person name="Yamada A."/>
            <person name="Yan M."/>
            <person name="Wang P."/>
            <person name="Xu J."/>
            <person name="Bruns T."/>
            <person name="Baldrian P."/>
            <person name="Vilgalys R."/>
            <person name="Dunand C."/>
            <person name="Henrissat B."/>
            <person name="Grigoriev I.V."/>
            <person name="Hibbett D."/>
            <person name="Nagy L.G."/>
            <person name="Martin F.M."/>
        </authorList>
    </citation>
    <scope>NUCLEOTIDE SEQUENCE</scope>
    <source>
        <strain evidence="4">UP504</strain>
    </source>
</reference>
<dbReference type="InterPro" id="IPR000210">
    <property type="entry name" value="BTB/POZ_dom"/>
</dbReference>
<proteinExistence type="predicted"/>
<dbReference type="CDD" id="cd18186">
    <property type="entry name" value="BTB_POZ_ZBTB_KLHL-like"/>
    <property type="match status" value="1"/>
</dbReference>
<dbReference type="Gene3D" id="3.30.710.10">
    <property type="entry name" value="Potassium Channel Kv1.1, Chain A"/>
    <property type="match status" value="1"/>
</dbReference>
<dbReference type="Gene3D" id="2.120.10.80">
    <property type="entry name" value="Kelch-type beta propeller"/>
    <property type="match status" value="1"/>
</dbReference>
<dbReference type="PANTHER" id="PTHR23244">
    <property type="entry name" value="KELCH REPEAT DOMAIN"/>
    <property type="match status" value="1"/>
</dbReference>
<evidence type="ECO:0000313" key="4">
    <source>
        <dbReference type="EMBL" id="KAF9513831.1"/>
    </source>
</evidence>
<dbReference type="OrthoDB" id="3268255at2759"/>